<dbReference type="SMART" id="SM00987">
    <property type="entry name" value="UreE_C"/>
    <property type="match status" value="1"/>
</dbReference>
<dbReference type="InterPro" id="IPR005122">
    <property type="entry name" value="Uracil-DNA_glycosylase-like"/>
</dbReference>
<dbReference type="InterPro" id="IPR036895">
    <property type="entry name" value="Uracil-DNA_glycosylase-like_sf"/>
</dbReference>
<dbReference type="EMBL" id="ATFF01000002">
    <property type="protein sequence ID" value="EPF32185.1"/>
    <property type="molecule type" value="Genomic_DNA"/>
</dbReference>
<keyword evidence="3" id="KW-1185">Reference proteome</keyword>
<evidence type="ECO:0000313" key="2">
    <source>
        <dbReference type="EMBL" id="EPF32185.1"/>
    </source>
</evidence>
<proteinExistence type="predicted"/>
<dbReference type="SUPFAM" id="SSF52141">
    <property type="entry name" value="Uracil-DNA glycosylase-like"/>
    <property type="match status" value="1"/>
</dbReference>
<dbReference type="STRING" id="1125699.HMPREF9194_00180"/>
<dbReference type="Gene3D" id="3.40.470.10">
    <property type="entry name" value="Uracil-DNA glycosylase-like domain"/>
    <property type="match status" value="1"/>
</dbReference>
<dbReference type="CDD" id="cd10032">
    <property type="entry name" value="UDG-F6_HDG"/>
    <property type="match status" value="1"/>
</dbReference>
<gene>
    <name evidence="2" type="ORF">HMPREF9194_00180</name>
</gene>
<dbReference type="NCBIfam" id="TIGR04274">
    <property type="entry name" value="hypoxanDNAglyco"/>
    <property type="match status" value="1"/>
</dbReference>
<accession>S3K3V0</accession>
<evidence type="ECO:0000259" key="1">
    <source>
        <dbReference type="SMART" id="SM00986"/>
    </source>
</evidence>
<evidence type="ECO:0000313" key="3">
    <source>
        <dbReference type="Proteomes" id="UP000014541"/>
    </source>
</evidence>
<dbReference type="Pfam" id="PF03167">
    <property type="entry name" value="UDG"/>
    <property type="match status" value="1"/>
</dbReference>
<dbReference type="AlphaFoldDB" id="S3K3V0"/>
<dbReference type="Proteomes" id="UP000014541">
    <property type="component" value="Unassembled WGS sequence"/>
</dbReference>
<name>S3K3V0_TREMA</name>
<comment type="caution">
    <text evidence="2">The sequence shown here is derived from an EMBL/GenBank/DDBJ whole genome shotgun (WGS) entry which is preliminary data.</text>
</comment>
<dbReference type="InterPro" id="IPR026353">
    <property type="entry name" value="Hypoxan-DNA_Glyclase"/>
</dbReference>
<sequence length="173" mass="19243">MKVRGTTKGTGTAVQDVRIVHPFAPVYDGSSRILILGTMPSPVSRESGFYYGHGQNRFWPVLAAVFSEPIPETTEQKRALVLRHGIALWDVLYSCRISGANDASIKEPVANDLRIFPHIRRIYTTGKTAWTLYNDLCFPLTNIPAVCLPSTSAANRGRWPLEKLIDAYKVIAK</sequence>
<dbReference type="RefSeq" id="WP_016524482.1">
    <property type="nucleotide sequence ID" value="NZ_KE332518.1"/>
</dbReference>
<reference evidence="2 3" key="1">
    <citation type="submission" date="2013-04" db="EMBL/GenBank/DDBJ databases">
        <title>The Genome Sequence of Treponema maltophilum ATCC 51939.</title>
        <authorList>
            <consortium name="The Broad Institute Genomics Platform"/>
            <person name="Earl A."/>
            <person name="Ward D."/>
            <person name="Feldgarden M."/>
            <person name="Gevers D."/>
            <person name="Leonetti C."/>
            <person name="Blanton J.M."/>
            <person name="Dewhirst F.E."/>
            <person name="Izard J."/>
            <person name="Walker B."/>
            <person name="Young S."/>
            <person name="Zeng Q."/>
            <person name="Gargeya S."/>
            <person name="Fitzgerald M."/>
            <person name="Haas B."/>
            <person name="Abouelleil A."/>
            <person name="Allen A.W."/>
            <person name="Alvarado L."/>
            <person name="Arachchi H.M."/>
            <person name="Berlin A.M."/>
            <person name="Chapman S.B."/>
            <person name="Gainer-Dewar J."/>
            <person name="Goldberg J."/>
            <person name="Griggs A."/>
            <person name="Gujja S."/>
            <person name="Hansen M."/>
            <person name="Howarth C."/>
            <person name="Imamovic A."/>
            <person name="Ireland A."/>
            <person name="Larimer J."/>
            <person name="McCowan C."/>
            <person name="Murphy C."/>
            <person name="Pearson M."/>
            <person name="Poon T.W."/>
            <person name="Priest M."/>
            <person name="Roberts A."/>
            <person name="Saif S."/>
            <person name="Shea T."/>
            <person name="Sisk P."/>
            <person name="Sykes S."/>
            <person name="Wortman J."/>
            <person name="Nusbaum C."/>
            <person name="Birren B."/>
        </authorList>
    </citation>
    <scope>NUCLEOTIDE SEQUENCE [LARGE SCALE GENOMIC DNA]</scope>
    <source>
        <strain evidence="2 3">ATCC 51939</strain>
    </source>
</reference>
<dbReference type="SMART" id="SM00986">
    <property type="entry name" value="UDG"/>
    <property type="match status" value="1"/>
</dbReference>
<dbReference type="HOGENOM" id="CLU_094865_1_0_12"/>
<protein>
    <submittedName>
        <fullName evidence="2">DNA-deoxyinosine glycosylase</fullName>
    </submittedName>
</protein>
<dbReference type="eggNOG" id="COG3663">
    <property type="taxonomic scope" value="Bacteria"/>
</dbReference>
<feature type="domain" description="Uracil-DNA glycosylase-like" evidence="1">
    <location>
        <begin position="24"/>
        <end position="169"/>
    </location>
</feature>
<organism evidence="2 3">
    <name type="scientific">Treponema maltophilum ATCC 51939</name>
    <dbReference type="NCBI Taxonomy" id="1125699"/>
    <lineage>
        <taxon>Bacteria</taxon>
        <taxon>Pseudomonadati</taxon>
        <taxon>Spirochaetota</taxon>
        <taxon>Spirochaetia</taxon>
        <taxon>Spirochaetales</taxon>
        <taxon>Treponemataceae</taxon>
        <taxon>Treponema</taxon>
    </lineage>
</organism>
<dbReference type="PATRIC" id="fig|1125699.3.peg.179"/>